<feature type="region of interest" description="Disordered" evidence="1">
    <location>
        <begin position="247"/>
        <end position="307"/>
    </location>
</feature>
<dbReference type="OrthoDB" id="4147273at2759"/>
<organism evidence="2 3">
    <name type="scientific">Fonsecaea multimorphosa CBS 102226</name>
    <dbReference type="NCBI Taxonomy" id="1442371"/>
    <lineage>
        <taxon>Eukaryota</taxon>
        <taxon>Fungi</taxon>
        <taxon>Dikarya</taxon>
        <taxon>Ascomycota</taxon>
        <taxon>Pezizomycotina</taxon>
        <taxon>Eurotiomycetes</taxon>
        <taxon>Chaetothyriomycetidae</taxon>
        <taxon>Chaetothyriales</taxon>
        <taxon>Herpotrichiellaceae</taxon>
        <taxon>Fonsecaea</taxon>
    </lineage>
</organism>
<accession>A0A0D2HF41</accession>
<keyword evidence="3" id="KW-1185">Reference proteome</keyword>
<evidence type="ECO:0000256" key="1">
    <source>
        <dbReference type="SAM" id="MobiDB-lite"/>
    </source>
</evidence>
<dbReference type="GeneID" id="27708945"/>
<gene>
    <name evidence="2" type="ORF">Z520_03199</name>
</gene>
<dbReference type="EMBL" id="KN848066">
    <property type="protein sequence ID" value="KIY00536.1"/>
    <property type="molecule type" value="Genomic_DNA"/>
</dbReference>
<evidence type="ECO:0000313" key="3">
    <source>
        <dbReference type="Proteomes" id="UP000053411"/>
    </source>
</evidence>
<name>A0A0D2HF41_9EURO</name>
<evidence type="ECO:0000313" key="2">
    <source>
        <dbReference type="EMBL" id="KIY00536.1"/>
    </source>
</evidence>
<dbReference type="Proteomes" id="UP000053411">
    <property type="component" value="Unassembled WGS sequence"/>
</dbReference>
<dbReference type="RefSeq" id="XP_016634658.1">
    <property type="nucleotide sequence ID" value="XM_016773712.1"/>
</dbReference>
<sequence>MRPPRTLNDLVAPPPVLSAIPDNVLGTFSDLPQLSQFWRHPNDKDVLKFGLNDLLNTTDSPPSKVVKTESEQTAAEARAISQLNTDAMKVALLLAYRTMETEIATSDDTGDVTQSPQVPTLALMDQIKSSLTMLGHSDTVVDMIMDGARNLLRYQQLRDERYKTVEKLKKDLERVTEVIAEISKFRNSPNVWQVPRLTLKDFKVVVVEDALAARERDQAEKAARDLKAIAAVAQDWKKTCHTGAFYSRTEPASGKDNSDPVESTTVAKCRKRTKQVPLPSTAGCLTGSVAHKHRKSSPAYQVEEHGA</sequence>
<reference evidence="2 3" key="1">
    <citation type="submission" date="2015-01" db="EMBL/GenBank/DDBJ databases">
        <title>The Genome Sequence of Fonsecaea multimorphosa CBS 102226.</title>
        <authorList>
            <consortium name="The Broad Institute Genomics Platform"/>
            <person name="Cuomo C."/>
            <person name="de Hoog S."/>
            <person name="Gorbushina A."/>
            <person name="Stielow B."/>
            <person name="Teixiera M."/>
            <person name="Abouelleil A."/>
            <person name="Chapman S.B."/>
            <person name="Priest M."/>
            <person name="Young S.K."/>
            <person name="Wortman J."/>
            <person name="Nusbaum C."/>
            <person name="Birren B."/>
        </authorList>
    </citation>
    <scope>NUCLEOTIDE SEQUENCE [LARGE SCALE GENOMIC DNA]</scope>
    <source>
        <strain evidence="2 3">CBS 102226</strain>
    </source>
</reference>
<protein>
    <submittedName>
        <fullName evidence="2">Uncharacterized protein</fullName>
    </submittedName>
</protein>
<dbReference type="AlphaFoldDB" id="A0A0D2HF41"/>
<proteinExistence type="predicted"/>
<dbReference type="VEuPathDB" id="FungiDB:Z520_03199"/>